<dbReference type="AlphaFoldDB" id="A0A9J5Z0T1"/>
<dbReference type="Pfam" id="PF24496">
    <property type="entry name" value="DUF7588"/>
    <property type="match status" value="1"/>
</dbReference>
<evidence type="ECO:0000313" key="3">
    <source>
        <dbReference type="Proteomes" id="UP000824120"/>
    </source>
</evidence>
<evidence type="ECO:0000259" key="1">
    <source>
        <dbReference type="Pfam" id="PF24496"/>
    </source>
</evidence>
<sequence>MKTTLAPKARTESQKCVTTLMEANHEHSTIFVPRLLNCNDVLSSNDWHFESITQPFSSHSNRSQIERVIQFPDDLQKKNPKEAETEATEVIFVDNNKGKVTGVDFSGDIPKVFYKDLPTSPTASDTLNPDQGILHKLWTHPDNQTKIKWYVATYTLQKREAFRDLWMADMRKIDYEIEFFKWFEMTRKNENQIKSLQMIINKWYTRSNKVVESITHPLEGLNIPVAGTIIKAFPFKEKYDKPFFFVIPADIDRVVEQNNYSNQILHVISRPIEDSKPFISRRPTPSFTSSSQNIEPNPGFKLTEFSREKFPKLKDTFDISRNVIDKINEQLSNFQTLIFPPKIGKIKRLSLPFRKKTLLFINSQIIIFIT</sequence>
<evidence type="ECO:0000313" key="2">
    <source>
        <dbReference type="EMBL" id="KAG5605600.1"/>
    </source>
</evidence>
<comment type="caution">
    <text evidence="2">The sequence shown here is derived from an EMBL/GenBank/DDBJ whole genome shotgun (WGS) entry which is preliminary data.</text>
</comment>
<proteinExistence type="predicted"/>
<gene>
    <name evidence="2" type="ORF">H5410_027092</name>
</gene>
<dbReference type="OrthoDB" id="1435963at2759"/>
<dbReference type="Proteomes" id="UP000824120">
    <property type="component" value="Chromosome 5"/>
</dbReference>
<reference evidence="2 3" key="1">
    <citation type="submission" date="2020-09" db="EMBL/GenBank/DDBJ databases">
        <title>De no assembly of potato wild relative species, Solanum commersonii.</title>
        <authorList>
            <person name="Cho K."/>
        </authorList>
    </citation>
    <scope>NUCLEOTIDE SEQUENCE [LARGE SCALE GENOMIC DNA]</scope>
    <source>
        <strain evidence="2">LZ3.2</strain>
        <tissue evidence="2">Leaf</tissue>
    </source>
</reference>
<accession>A0A9J5Z0T1</accession>
<dbReference type="InterPro" id="IPR056010">
    <property type="entry name" value="DUF7588"/>
</dbReference>
<protein>
    <recommendedName>
        <fullName evidence="1">DUF7588 domain-containing protein</fullName>
    </recommendedName>
</protein>
<dbReference type="EMBL" id="JACXVP010000005">
    <property type="protein sequence ID" value="KAG5605600.1"/>
    <property type="molecule type" value="Genomic_DNA"/>
</dbReference>
<name>A0A9J5Z0T1_SOLCO</name>
<feature type="domain" description="DUF7588" evidence="1">
    <location>
        <begin position="133"/>
        <end position="195"/>
    </location>
</feature>
<keyword evidence="3" id="KW-1185">Reference proteome</keyword>
<organism evidence="2 3">
    <name type="scientific">Solanum commersonii</name>
    <name type="common">Commerson's wild potato</name>
    <name type="synonym">Commerson's nightshade</name>
    <dbReference type="NCBI Taxonomy" id="4109"/>
    <lineage>
        <taxon>Eukaryota</taxon>
        <taxon>Viridiplantae</taxon>
        <taxon>Streptophyta</taxon>
        <taxon>Embryophyta</taxon>
        <taxon>Tracheophyta</taxon>
        <taxon>Spermatophyta</taxon>
        <taxon>Magnoliopsida</taxon>
        <taxon>eudicotyledons</taxon>
        <taxon>Gunneridae</taxon>
        <taxon>Pentapetalae</taxon>
        <taxon>asterids</taxon>
        <taxon>lamiids</taxon>
        <taxon>Solanales</taxon>
        <taxon>Solanaceae</taxon>
        <taxon>Solanoideae</taxon>
        <taxon>Solaneae</taxon>
        <taxon>Solanum</taxon>
    </lineage>
</organism>